<name>A0A9X9MMV3_BLUGR</name>
<gene>
    <name evidence="2" type="ORF">BGT96224V316_LOCUS7282</name>
</gene>
<evidence type="ECO:0000313" key="2">
    <source>
        <dbReference type="EMBL" id="VDB93649.1"/>
    </source>
</evidence>
<dbReference type="InterPro" id="IPR057227">
    <property type="entry name" value="DUF7905"/>
</dbReference>
<reference evidence="2 3" key="1">
    <citation type="submission" date="2018-08" db="EMBL/GenBank/DDBJ databases">
        <authorList>
            <person name="Muller C M."/>
        </authorList>
    </citation>
    <scope>NUCLEOTIDE SEQUENCE [LARGE SCALE GENOMIC DNA]</scope>
</reference>
<proteinExistence type="predicted"/>
<organism evidence="2 3">
    <name type="scientific">Blumeria graminis f. sp. tritici</name>
    <dbReference type="NCBI Taxonomy" id="62690"/>
    <lineage>
        <taxon>Eukaryota</taxon>
        <taxon>Fungi</taxon>
        <taxon>Dikarya</taxon>
        <taxon>Ascomycota</taxon>
        <taxon>Pezizomycotina</taxon>
        <taxon>Leotiomycetes</taxon>
        <taxon>Erysiphales</taxon>
        <taxon>Erysiphaceae</taxon>
        <taxon>Blumeria</taxon>
    </lineage>
</organism>
<feature type="domain" description="DUF7905" evidence="1">
    <location>
        <begin position="131"/>
        <end position="426"/>
    </location>
</feature>
<keyword evidence="3" id="KW-1185">Reference proteome</keyword>
<dbReference type="Proteomes" id="UP000324639">
    <property type="component" value="Chromosome Bgt_-09"/>
</dbReference>
<accession>A0A9X9MMV3</accession>
<evidence type="ECO:0000259" key="1">
    <source>
        <dbReference type="Pfam" id="PF25482"/>
    </source>
</evidence>
<evidence type="ECO:0000313" key="3">
    <source>
        <dbReference type="Proteomes" id="UP000324639"/>
    </source>
</evidence>
<protein>
    <submittedName>
        <fullName evidence="2">Bgt-2172</fullName>
    </submittedName>
</protein>
<dbReference type="EMBL" id="LR026992">
    <property type="protein sequence ID" value="VDB93649.1"/>
    <property type="molecule type" value="Genomic_DNA"/>
</dbReference>
<dbReference type="Pfam" id="PF25482">
    <property type="entry name" value="DUF7905"/>
    <property type="match status" value="1"/>
</dbReference>
<sequence>MKKDYEPSASDNTKIDDVASKTPSLTNISNVDLLAIEICNLAGQNNDQTPKASSPVIQEATKGRPRINDGKKIYASSKKKYRIISTQKDSPQQIKNSKLGLGPLNFLKTSHVELLARSFTTQSKTMDDFQEELCSTFRSMMGRLRAYRGNLTVMINFGRIMISKLHDNFIAKRNINEKIFHVDEARKVLRDLEFNSNSRFTNILTSSTSDIKNIISMKHDDGQEYWDTKKIDSSLVYQLHFLDSSDSLNENFFVEIDAETFTIQVKSISDLGTIYVHGVKRFWDFCISALGDKKDSSLEILHRELVEMISDSLFIPPDITCEIKGSLKFRYSLEEVNVRHVVRYPSKDNNSILQIVEVRCLDVSLRDSPQTESVIYHAVSSNTKRENNDQSLGLWFEVSIGCRELNDYLSQNQKLELGDLVNWTPESLDLLSLDQYMFIPACKILEKLDGVGSLNDNNYNNKRLNLTRQDNLLLAEPASYW</sequence>
<dbReference type="AlphaFoldDB" id="A0A9X9MMV3"/>